<comment type="caution">
    <text evidence="8">The sequence shown here is derived from an EMBL/GenBank/DDBJ whole genome shotgun (WGS) entry which is preliminary data.</text>
</comment>
<evidence type="ECO:0000256" key="2">
    <source>
        <dbReference type="ARBA" id="ARBA00022475"/>
    </source>
</evidence>
<feature type="transmembrane region" description="Helical" evidence="6">
    <location>
        <begin position="335"/>
        <end position="360"/>
    </location>
</feature>
<feature type="transmembrane region" description="Helical" evidence="6">
    <location>
        <begin position="55"/>
        <end position="77"/>
    </location>
</feature>
<reference evidence="8" key="2">
    <citation type="journal article" date="2021" name="PeerJ">
        <title>Extensive microbial diversity within the chicken gut microbiome revealed by metagenomics and culture.</title>
        <authorList>
            <person name="Gilroy R."/>
            <person name="Ravi A."/>
            <person name="Getino M."/>
            <person name="Pursley I."/>
            <person name="Horton D.L."/>
            <person name="Alikhan N.F."/>
            <person name="Baker D."/>
            <person name="Gharbi K."/>
            <person name="Hall N."/>
            <person name="Watson M."/>
            <person name="Adriaenssens E.M."/>
            <person name="Foster-Nyarko E."/>
            <person name="Jarju S."/>
            <person name="Secka A."/>
            <person name="Antonio M."/>
            <person name="Oren A."/>
            <person name="Chaudhuri R.R."/>
            <person name="La Ragione R."/>
            <person name="Hildebrand F."/>
            <person name="Pallen M.J."/>
        </authorList>
    </citation>
    <scope>NUCLEOTIDE SEQUENCE</scope>
    <source>
        <strain evidence="8">20514</strain>
    </source>
</reference>
<evidence type="ECO:0000256" key="1">
    <source>
        <dbReference type="ARBA" id="ARBA00004651"/>
    </source>
</evidence>
<dbReference type="EMBL" id="JADIMQ010000134">
    <property type="protein sequence ID" value="MBO8449466.1"/>
    <property type="molecule type" value="Genomic_DNA"/>
</dbReference>
<evidence type="ECO:0000256" key="6">
    <source>
        <dbReference type="SAM" id="Phobius"/>
    </source>
</evidence>
<evidence type="ECO:0000313" key="9">
    <source>
        <dbReference type="Proteomes" id="UP000810252"/>
    </source>
</evidence>
<organism evidence="8 9">
    <name type="scientific">Candidatus Cryptobacteroides merdigallinarum</name>
    <dbReference type="NCBI Taxonomy" id="2840770"/>
    <lineage>
        <taxon>Bacteria</taxon>
        <taxon>Pseudomonadati</taxon>
        <taxon>Bacteroidota</taxon>
        <taxon>Bacteroidia</taxon>
        <taxon>Bacteroidales</taxon>
        <taxon>Candidatus Cryptobacteroides</taxon>
    </lineage>
</organism>
<evidence type="ECO:0000256" key="5">
    <source>
        <dbReference type="ARBA" id="ARBA00023136"/>
    </source>
</evidence>
<keyword evidence="8" id="KW-0762">Sugar transport</keyword>
<dbReference type="InterPro" id="IPR050189">
    <property type="entry name" value="MFS_Efflux_Transporters"/>
</dbReference>
<keyword evidence="5 6" id="KW-0472">Membrane</keyword>
<dbReference type="PANTHER" id="PTHR43124:SF4">
    <property type="entry name" value="SUGAR EFFLUX TRANSPORTER"/>
    <property type="match status" value="1"/>
</dbReference>
<evidence type="ECO:0000256" key="4">
    <source>
        <dbReference type="ARBA" id="ARBA00022989"/>
    </source>
</evidence>
<name>A0A9D9EJV9_9BACT</name>
<keyword evidence="4 6" id="KW-1133">Transmembrane helix</keyword>
<keyword evidence="8" id="KW-0813">Transport</keyword>
<dbReference type="SUPFAM" id="SSF103473">
    <property type="entry name" value="MFS general substrate transporter"/>
    <property type="match status" value="1"/>
</dbReference>
<evidence type="ECO:0000313" key="8">
    <source>
        <dbReference type="EMBL" id="MBO8449466.1"/>
    </source>
</evidence>
<dbReference type="NCBIfam" id="NF002921">
    <property type="entry name" value="PRK03545.1"/>
    <property type="match status" value="1"/>
</dbReference>
<evidence type="ECO:0000259" key="7">
    <source>
        <dbReference type="PROSITE" id="PS50850"/>
    </source>
</evidence>
<feature type="transmembrane region" description="Helical" evidence="6">
    <location>
        <begin position="248"/>
        <end position="268"/>
    </location>
</feature>
<dbReference type="CDD" id="cd17324">
    <property type="entry name" value="MFS_NepI_like"/>
    <property type="match status" value="1"/>
</dbReference>
<feature type="transmembrane region" description="Helical" evidence="6">
    <location>
        <begin position="15"/>
        <end position="35"/>
    </location>
</feature>
<dbReference type="GO" id="GO:0005886">
    <property type="term" value="C:plasma membrane"/>
    <property type="evidence" value="ECO:0007669"/>
    <property type="project" value="UniProtKB-SubCell"/>
</dbReference>
<protein>
    <submittedName>
        <fullName evidence="8">Sugar transporter</fullName>
    </submittedName>
</protein>
<feature type="transmembrane region" description="Helical" evidence="6">
    <location>
        <begin position="84"/>
        <end position="101"/>
    </location>
</feature>
<feature type="transmembrane region" description="Helical" evidence="6">
    <location>
        <begin position="172"/>
        <end position="193"/>
    </location>
</feature>
<dbReference type="Pfam" id="PF07690">
    <property type="entry name" value="MFS_1"/>
    <property type="match status" value="1"/>
</dbReference>
<accession>A0A9D9EJV9</accession>
<dbReference type="PROSITE" id="PS50850">
    <property type="entry name" value="MFS"/>
    <property type="match status" value="1"/>
</dbReference>
<dbReference type="PANTHER" id="PTHR43124">
    <property type="entry name" value="PURINE EFFLUX PUMP PBUE"/>
    <property type="match status" value="1"/>
</dbReference>
<dbReference type="AlphaFoldDB" id="A0A9D9EJV9"/>
<evidence type="ECO:0000256" key="3">
    <source>
        <dbReference type="ARBA" id="ARBA00022692"/>
    </source>
</evidence>
<proteinExistence type="predicted"/>
<feature type="transmembrane region" description="Helical" evidence="6">
    <location>
        <begin position="214"/>
        <end position="236"/>
    </location>
</feature>
<feature type="transmembrane region" description="Helical" evidence="6">
    <location>
        <begin position="143"/>
        <end position="160"/>
    </location>
</feature>
<feature type="domain" description="Major facilitator superfamily (MFS) profile" evidence="7">
    <location>
        <begin position="18"/>
        <end position="392"/>
    </location>
</feature>
<gene>
    <name evidence="8" type="ORF">IAC29_09410</name>
</gene>
<feature type="transmembrane region" description="Helical" evidence="6">
    <location>
        <begin position="366"/>
        <end position="385"/>
    </location>
</feature>
<dbReference type="Gene3D" id="1.20.1250.20">
    <property type="entry name" value="MFS general substrate transporter like domains"/>
    <property type="match status" value="1"/>
</dbReference>
<keyword evidence="3 6" id="KW-0812">Transmembrane</keyword>
<comment type="subcellular location">
    <subcellularLocation>
        <location evidence="1">Cell membrane</location>
        <topology evidence="1">Multi-pass membrane protein</topology>
    </subcellularLocation>
</comment>
<feature type="transmembrane region" description="Helical" evidence="6">
    <location>
        <begin position="280"/>
        <end position="299"/>
    </location>
</feature>
<feature type="transmembrane region" description="Helical" evidence="6">
    <location>
        <begin position="113"/>
        <end position="131"/>
    </location>
</feature>
<sequence>MENYTGNSGQKGLKAWLPVLALTFSTFIFNTSEFIPIGLLTDIATDFGISESNAGMLITVYAWVVALASLPLMLVFAKTENKKLMLCITALFTVSHILSGFSRDFYMLMISRMGVACAHAIFWSIVTPFAVRIAPEGKKAEALSLIICGSSIAMIVGLPLGRTIGLYLGWRATFLATAVLAAVILAILALALPRTPSDNSISLRKLPALIKSPALLNIYLVTLVTITAHFTAYSYIEPFLGQVAGLGSTWITLALTLFGIVGLIGSYIFSKCYEKHRNSFIIMAVAGTCIFLTLLHAAAMNHVTTILLCILWGFAINFYNLSFQSEIIRCAPKGTSVAMSIYSGIYNIGIGGGALAGGYVCSGLSISYIGYVGGAIALVAAIICIRNMIPALKLQDTGNTNAI</sequence>
<dbReference type="GO" id="GO:0022857">
    <property type="term" value="F:transmembrane transporter activity"/>
    <property type="evidence" value="ECO:0007669"/>
    <property type="project" value="InterPro"/>
</dbReference>
<reference evidence="8" key="1">
    <citation type="submission" date="2020-10" db="EMBL/GenBank/DDBJ databases">
        <authorList>
            <person name="Gilroy R."/>
        </authorList>
    </citation>
    <scope>NUCLEOTIDE SEQUENCE</scope>
    <source>
        <strain evidence="8">20514</strain>
    </source>
</reference>
<dbReference type="InterPro" id="IPR036259">
    <property type="entry name" value="MFS_trans_sf"/>
</dbReference>
<dbReference type="Proteomes" id="UP000810252">
    <property type="component" value="Unassembled WGS sequence"/>
</dbReference>
<feature type="transmembrane region" description="Helical" evidence="6">
    <location>
        <begin position="305"/>
        <end position="323"/>
    </location>
</feature>
<keyword evidence="2" id="KW-1003">Cell membrane</keyword>
<dbReference type="InterPro" id="IPR011701">
    <property type="entry name" value="MFS"/>
</dbReference>
<dbReference type="InterPro" id="IPR020846">
    <property type="entry name" value="MFS_dom"/>
</dbReference>